<feature type="domain" description="AMP-binding enzyme C-terminal" evidence="16">
    <location>
        <begin position="473"/>
        <end position="547"/>
    </location>
</feature>
<reference evidence="17 18" key="1">
    <citation type="submission" date="2019-03" db="EMBL/GenBank/DDBJ databases">
        <title>Genomic Encyclopedia of Type Strains, Phase IV (KMG-IV): sequencing the most valuable type-strain genomes for metagenomic binning, comparative biology and taxonomic classification.</title>
        <authorList>
            <person name="Goeker M."/>
        </authorList>
    </citation>
    <scope>NUCLEOTIDE SEQUENCE [LARGE SCALE GENOMIC DNA]</scope>
    <source>
        <strain evidence="17 18">DSM 21944</strain>
    </source>
</reference>
<gene>
    <name evidence="17" type="ORF">EDC25_11835</name>
</gene>
<dbReference type="InterPro" id="IPR000873">
    <property type="entry name" value="AMP-dep_synth/lig_dom"/>
</dbReference>
<dbReference type="Gene3D" id="3.40.50.980">
    <property type="match status" value="2"/>
</dbReference>
<comment type="pathway">
    <text evidence="3">Lipid metabolism; fatty acid beta-oxidation.</text>
</comment>
<dbReference type="GO" id="GO:0004467">
    <property type="term" value="F:long-chain fatty acid-CoA ligase activity"/>
    <property type="evidence" value="ECO:0007669"/>
    <property type="project" value="UniProtKB-EC"/>
</dbReference>
<evidence type="ECO:0000256" key="7">
    <source>
        <dbReference type="ARBA" id="ARBA00022832"/>
    </source>
</evidence>
<keyword evidence="10" id="KW-0443">Lipid metabolism</keyword>
<evidence type="ECO:0000313" key="17">
    <source>
        <dbReference type="EMBL" id="TCS95346.1"/>
    </source>
</evidence>
<dbReference type="PANTHER" id="PTHR43767:SF8">
    <property type="entry name" value="LONG-CHAIN-FATTY-ACID--COA LIGASE"/>
    <property type="match status" value="1"/>
</dbReference>
<dbReference type="Pfam" id="PF00501">
    <property type="entry name" value="AMP-binding"/>
    <property type="match status" value="1"/>
</dbReference>
<name>A0A4R3LD05_9GAMM</name>
<dbReference type="SUPFAM" id="SSF56801">
    <property type="entry name" value="Acetyl-CoA synthetase-like"/>
    <property type="match status" value="1"/>
</dbReference>
<evidence type="ECO:0000256" key="10">
    <source>
        <dbReference type="ARBA" id="ARBA00023098"/>
    </source>
</evidence>
<evidence type="ECO:0000259" key="15">
    <source>
        <dbReference type="Pfam" id="PF00501"/>
    </source>
</evidence>
<evidence type="ECO:0000256" key="13">
    <source>
        <dbReference type="ARBA" id="ARBA00039545"/>
    </source>
</evidence>
<keyword evidence="6" id="KW-0547">Nucleotide-binding</keyword>
<evidence type="ECO:0000256" key="14">
    <source>
        <dbReference type="ARBA" id="ARBA00042773"/>
    </source>
</evidence>
<evidence type="ECO:0000256" key="9">
    <source>
        <dbReference type="ARBA" id="ARBA00022842"/>
    </source>
</evidence>
<proteinExistence type="inferred from homology"/>
<comment type="subcellular location">
    <subcellularLocation>
        <location evidence="2">Membrane</location>
        <topology evidence="2">Peripheral membrane protein</topology>
    </subcellularLocation>
</comment>
<dbReference type="FunFam" id="3.40.50.12780:FF:000003">
    <property type="entry name" value="Long-chain-fatty-acid--CoA ligase FadD"/>
    <property type="match status" value="1"/>
</dbReference>
<dbReference type="Proteomes" id="UP000294599">
    <property type="component" value="Unassembled WGS sequence"/>
</dbReference>
<dbReference type="InterPro" id="IPR045851">
    <property type="entry name" value="AMP-bd_C_sf"/>
</dbReference>
<feature type="domain" description="AMP-dependent synthetase/ligase" evidence="15">
    <location>
        <begin position="33"/>
        <end position="422"/>
    </location>
</feature>
<dbReference type="Pfam" id="PF13193">
    <property type="entry name" value="AMP-binding_C"/>
    <property type="match status" value="1"/>
</dbReference>
<keyword evidence="7" id="KW-0276">Fatty acid metabolism</keyword>
<keyword evidence="11" id="KW-0472">Membrane</keyword>
<evidence type="ECO:0000256" key="2">
    <source>
        <dbReference type="ARBA" id="ARBA00004170"/>
    </source>
</evidence>
<dbReference type="InterPro" id="IPR025110">
    <property type="entry name" value="AMP-bd_C"/>
</dbReference>
<evidence type="ECO:0000256" key="12">
    <source>
        <dbReference type="ARBA" id="ARBA00026121"/>
    </source>
</evidence>
<dbReference type="OrthoDB" id="9803968at2"/>
<dbReference type="PROSITE" id="PS00455">
    <property type="entry name" value="AMP_BINDING"/>
    <property type="match status" value="1"/>
</dbReference>
<dbReference type="RefSeq" id="WP_132577516.1">
    <property type="nucleotide sequence ID" value="NZ_JBHLWF010000011.1"/>
</dbReference>
<evidence type="ECO:0000256" key="11">
    <source>
        <dbReference type="ARBA" id="ARBA00023136"/>
    </source>
</evidence>
<dbReference type="EC" id="6.2.1.3" evidence="12"/>
<evidence type="ECO:0000256" key="5">
    <source>
        <dbReference type="ARBA" id="ARBA00022598"/>
    </source>
</evidence>
<comment type="similarity">
    <text evidence="4">Belongs to the ATP-dependent AMP-binding enzyme family.</text>
</comment>
<comment type="caution">
    <text evidence="17">The sequence shown here is derived from an EMBL/GenBank/DDBJ whole genome shotgun (WGS) entry which is preliminary data.</text>
</comment>
<evidence type="ECO:0000256" key="3">
    <source>
        <dbReference type="ARBA" id="ARBA00005005"/>
    </source>
</evidence>
<dbReference type="EMBL" id="SMAF01000018">
    <property type="protein sequence ID" value="TCS95346.1"/>
    <property type="molecule type" value="Genomic_DNA"/>
</dbReference>
<protein>
    <recommendedName>
        <fullName evidence="13">Long-chain-fatty-acid--CoA ligase</fullName>
        <ecNumber evidence="12">6.2.1.3</ecNumber>
    </recommendedName>
    <alternativeName>
        <fullName evidence="14">Long-chain acyl-CoA synthetase</fullName>
    </alternativeName>
</protein>
<dbReference type="PANTHER" id="PTHR43767">
    <property type="entry name" value="LONG-CHAIN-FATTY-ACID--COA LIGASE"/>
    <property type="match status" value="1"/>
</dbReference>
<dbReference type="GO" id="GO:0005524">
    <property type="term" value="F:ATP binding"/>
    <property type="evidence" value="ECO:0007669"/>
    <property type="project" value="UniProtKB-KW"/>
</dbReference>
<keyword evidence="9" id="KW-0460">Magnesium</keyword>
<keyword evidence="18" id="KW-1185">Reference proteome</keyword>
<organism evidence="17 18">
    <name type="scientific">Pseudofulvimonas gallinarii</name>
    <dbReference type="NCBI Taxonomy" id="634155"/>
    <lineage>
        <taxon>Bacteria</taxon>
        <taxon>Pseudomonadati</taxon>
        <taxon>Pseudomonadota</taxon>
        <taxon>Gammaproteobacteria</taxon>
        <taxon>Lysobacterales</taxon>
        <taxon>Rhodanobacteraceae</taxon>
        <taxon>Pseudofulvimonas</taxon>
    </lineage>
</organism>
<dbReference type="Gene3D" id="3.30.300.30">
    <property type="match status" value="1"/>
</dbReference>
<dbReference type="InterPro" id="IPR050237">
    <property type="entry name" value="ATP-dep_AMP-bd_enzyme"/>
</dbReference>
<evidence type="ECO:0000259" key="16">
    <source>
        <dbReference type="Pfam" id="PF13193"/>
    </source>
</evidence>
<evidence type="ECO:0000256" key="1">
    <source>
        <dbReference type="ARBA" id="ARBA00001946"/>
    </source>
</evidence>
<evidence type="ECO:0000256" key="8">
    <source>
        <dbReference type="ARBA" id="ARBA00022840"/>
    </source>
</evidence>
<dbReference type="Gene3D" id="2.30.38.10">
    <property type="entry name" value="Luciferase, Domain 3"/>
    <property type="match status" value="1"/>
</dbReference>
<evidence type="ECO:0000256" key="6">
    <source>
        <dbReference type="ARBA" id="ARBA00022741"/>
    </source>
</evidence>
<keyword evidence="5" id="KW-0436">Ligase</keyword>
<comment type="cofactor">
    <cofactor evidence="1">
        <name>Mg(2+)</name>
        <dbReference type="ChEBI" id="CHEBI:18420"/>
    </cofactor>
</comment>
<dbReference type="FunFam" id="3.30.300.30:FF:000006">
    <property type="entry name" value="Long-chain-fatty-acid--CoA ligase FadD"/>
    <property type="match status" value="1"/>
</dbReference>
<sequence length="563" mass="62271">MTDIPRPWLDSYPPGIPATIDPDSYTSVSAVMQEACREFRDRPAFTQFGHTYTYGEIDRLSRDFAAYLTTHLKLQRGDRVALMMPNVHAYPIAIFGVLRAGLTVVNTNPLYTARELKHQLKDSGAKAILVLENFAATVARVIDETDIQQVILTSAAELVPGVKGRAVDFVVRHIKRMVPKHGLRDTITMKGALRLGAAASYSDPDVRSGEIAFLQYTGGTTGLAKGAMLTHRNMIANMLQVRAWLGHTCTPGQEIIVTALPLYHIFALTANCLVFMQVGGRNLLILNPRDMKGFVKELKPWKFTVLTGVNTLFNGLLNTEGFDKLDFSKLHLSLGGGMAVQRAVAERWKKVTGCTLLEAYGLTETAPAACINPMNLPDYNGAIGLPIPSTDACVRDENGNDVPVDEVGELCIRGPQVMKGYWQRPDETDKVLDAAGWLRTGDMSRMDAKGYFYIVDRKKDMILVSGFNVYPNEVEDVVAAHPGVLEVAAVGIPDKHSGEIVKLFVVRKDPALVESDLMDYCRENLTGYKRPREIEFRDALPKSNVGKILRRELRDEHVNRNGG</sequence>
<dbReference type="AlphaFoldDB" id="A0A4R3LD05"/>
<evidence type="ECO:0000256" key="4">
    <source>
        <dbReference type="ARBA" id="ARBA00006432"/>
    </source>
</evidence>
<evidence type="ECO:0000313" key="18">
    <source>
        <dbReference type="Proteomes" id="UP000294599"/>
    </source>
</evidence>
<accession>A0A4R3LD05</accession>
<dbReference type="GO" id="GO:0016020">
    <property type="term" value="C:membrane"/>
    <property type="evidence" value="ECO:0007669"/>
    <property type="project" value="UniProtKB-SubCell"/>
</dbReference>
<keyword evidence="8" id="KW-0067">ATP-binding</keyword>
<dbReference type="CDD" id="cd05936">
    <property type="entry name" value="FC-FACS_FadD_like"/>
    <property type="match status" value="1"/>
</dbReference>
<dbReference type="InterPro" id="IPR020845">
    <property type="entry name" value="AMP-binding_CS"/>
</dbReference>